<dbReference type="SUPFAM" id="SSF103473">
    <property type="entry name" value="MFS general substrate transporter"/>
    <property type="match status" value="1"/>
</dbReference>
<organism evidence="3 4">
    <name type="scientific">Intestinimonas massiliensis</name>
    <name type="common">ex Afouda et al. 2020</name>
    <dbReference type="NCBI Taxonomy" id="1673721"/>
    <lineage>
        <taxon>Bacteria</taxon>
        <taxon>Bacillati</taxon>
        <taxon>Bacillota</taxon>
        <taxon>Clostridia</taxon>
        <taxon>Eubacteriales</taxon>
        <taxon>Intestinimonas</taxon>
    </lineage>
</organism>
<proteinExistence type="predicted"/>
<dbReference type="InterPro" id="IPR053160">
    <property type="entry name" value="MFS_DHA3_Transporter"/>
</dbReference>
<feature type="transmembrane region" description="Helical" evidence="2">
    <location>
        <begin position="356"/>
        <end position="375"/>
    </location>
</feature>
<dbReference type="GO" id="GO:0022857">
    <property type="term" value="F:transmembrane transporter activity"/>
    <property type="evidence" value="ECO:0007669"/>
    <property type="project" value="InterPro"/>
</dbReference>
<name>A0AAW5JNF8_9FIRM</name>
<dbReference type="EMBL" id="JANFYS010000003">
    <property type="protein sequence ID" value="MCQ4769404.1"/>
    <property type="molecule type" value="Genomic_DNA"/>
</dbReference>
<dbReference type="AlphaFoldDB" id="A0AAW5JNF8"/>
<feature type="transmembrane region" description="Helical" evidence="2">
    <location>
        <begin position="67"/>
        <end position="88"/>
    </location>
</feature>
<dbReference type="InterPro" id="IPR011701">
    <property type="entry name" value="MFS"/>
</dbReference>
<feature type="transmembrane region" description="Helical" evidence="2">
    <location>
        <begin position="238"/>
        <end position="256"/>
    </location>
</feature>
<dbReference type="Pfam" id="PF07690">
    <property type="entry name" value="MFS_1"/>
    <property type="match status" value="1"/>
</dbReference>
<dbReference type="CDD" id="cd06174">
    <property type="entry name" value="MFS"/>
    <property type="match status" value="1"/>
</dbReference>
<comment type="caution">
    <text evidence="3">The sequence shown here is derived from an EMBL/GenBank/DDBJ whole genome shotgun (WGS) entry which is preliminary data.</text>
</comment>
<feature type="transmembrane region" description="Helical" evidence="2">
    <location>
        <begin position="158"/>
        <end position="177"/>
    </location>
</feature>
<evidence type="ECO:0000313" key="4">
    <source>
        <dbReference type="Proteomes" id="UP001204562"/>
    </source>
</evidence>
<protein>
    <submittedName>
        <fullName evidence="3">MFS transporter</fullName>
    </submittedName>
</protein>
<dbReference type="RefSeq" id="WP_256303178.1">
    <property type="nucleotide sequence ID" value="NZ_JANFYS010000003.1"/>
</dbReference>
<dbReference type="PANTHER" id="PTHR23530">
    <property type="entry name" value="TRANSPORT PROTEIN-RELATED"/>
    <property type="match status" value="1"/>
</dbReference>
<dbReference type="GO" id="GO:0005886">
    <property type="term" value="C:plasma membrane"/>
    <property type="evidence" value="ECO:0007669"/>
    <property type="project" value="UniProtKB-SubCell"/>
</dbReference>
<dbReference type="Proteomes" id="UP001204562">
    <property type="component" value="Unassembled WGS sequence"/>
</dbReference>
<evidence type="ECO:0000256" key="2">
    <source>
        <dbReference type="SAM" id="Phobius"/>
    </source>
</evidence>
<gene>
    <name evidence="3" type="ORF">NE579_02840</name>
</gene>
<accession>A0AAW5JNF8</accession>
<dbReference type="PANTHER" id="PTHR23530:SF1">
    <property type="entry name" value="PERMEASE, MAJOR FACILITATOR SUPERFAMILY-RELATED"/>
    <property type="match status" value="1"/>
</dbReference>
<dbReference type="InterPro" id="IPR036259">
    <property type="entry name" value="MFS_trans_sf"/>
</dbReference>
<comment type="subcellular location">
    <subcellularLocation>
        <location evidence="1">Cell membrane</location>
        <topology evidence="1">Multi-pass membrane protein</topology>
    </subcellularLocation>
</comment>
<keyword evidence="2" id="KW-0472">Membrane</keyword>
<evidence type="ECO:0000256" key="1">
    <source>
        <dbReference type="ARBA" id="ARBA00004651"/>
    </source>
</evidence>
<reference evidence="3" key="1">
    <citation type="submission" date="2022-06" db="EMBL/GenBank/DDBJ databases">
        <title>Isolation of gut microbiota from human fecal samples.</title>
        <authorList>
            <person name="Pamer E.G."/>
            <person name="Barat B."/>
            <person name="Waligurski E."/>
            <person name="Medina S."/>
            <person name="Paddock L."/>
            <person name="Mostad J."/>
        </authorList>
    </citation>
    <scope>NUCLEOTIDE SEQUENCE</scope>
    <source>
        <strain evidence="3">DFI.9.91</strain>
    </source>
</reference>
<keyword evidence="2" id="KW-1133">Transmembrane helix</keyword>
<feature type="transmembrane region" description="Helical" evidence="2">
    <location>
        <begin position="268"/>
        <end position="285"/>
    </location>
</feature>
<sequence>MTRLPRGIALFFAVYFLQGMVFYGPVATLYRQAAGLDLFQIGLIESISLAAMLLLEVPWGWLADRVGLRCTLVASTALFALSKVIFWRAETFGGFLAERLVMAGAVSGLTGCDAAWLFACVGEENSQRAYGVQEACQTAGVLLAAAVSSLLLGENYRLAGLLTVVSYGGAALLALGLPEAPPVPAAAGRPAGVGGALRQSLELAPFLLGAALLEETAQFITVFLNQLQYRRAGIPTRWFGLLYGLVTVCALLGARSHRLTRALGERRSGGALFAASALACLLLALRPRPALSVGCVAALRVCRALFTPLSLTIQNRRVRGGAAATQLSCNAMVMDLCALAMNPVLGALADRGIEGCLGFCACACLAGLGLFQWGYRNVARWDG</sequence>
<feature type="transmembrane region" description="Helical" evidence="2">
    <location>
        <begin position="7"/>
        <end position="26"/>
    </location>
</feature>
<feature type="transmembrane region" description="Helical" evidence="2">
    <location>
        <begin position="100"/>
        <end position="121"/>
    </location>
</feature>
<dbReference type="Gene3D" id="1.20.1250.20">
    <property type="entry name" value="MFS general substrate transporter like domains"/>
    <property type="match status" value="1"/>
</dbReference>
<evidence type="ECO:0000313" key="3">
    <source>
        <dbReference type="EMBL" id="MCQ4769404.1"/>
    </source>
</evidence>
<keyword evidence="2" id="KW-0812">Transmembrane</keyword>